<evidence type="ECO:0000256" key="2">
    <source>
        <dbReference type="SAM" id="MobiDB-lite"/>
    </source>
</evidence>
<dbReference type="InterPro" id="IPR017972">
    <property type="entry name" value="Cyt_P450_CS"/>
</dbReference>
<dbReference type="RefSeq" id="WP_111491683.1">
    <property type="nucleotide sequence ID" value="NZ_CP031264.1"/>
</dbReference>
<dbReference type="GO" id="GO:0020037">
    <property type="term" value="F:heme binding"/>
    <property type="evidence" value="ECO:0007669"/>
    <property type="project" value="InterPro"/>
</dbReference>
<dbReference type="PANTHER" id="PTHR46696">
    <property type="entry name" value="P450, PUTATIVE (EUROFUNG)-RELATED"/>
    <property type="match status" value="1"/>
</dbReference>
<dbReference type="GO" id="GO:0005506">
    <property type="term" value="F:iron ion binding"/>
    <property type="evidence" value="ECO:0007669"/>
    <property type="project" value="InterPro"/>
</dbReference>
<dbReference type="EMBL" id="CP031264">
    <property type="protein sequence ID" value="AXI80419.1"/>
    <property type="molecule type" value="Genomic_DNA"/>
</dbReference>
<name>A0A345T364_9ACTN</name>
<dbReference type="Gene3D" id="1.10.630.10">
    <property type="entry name" value="Cytochrome P450"/>
    <property type="match status" value="1"/>
</dbReference>
<dbReference type="InterPro" id="IPR002397">
    <property type="entry name" value="Cyt_P450_B"/>
</dbReference>
<dbReference type="CDD" id="cd20623">
    <property type="entry name" value="CYP_unk"/>
    <property type="match status" value="1"/>
</dbReference>
<dbReference type="GO" id="GO:0016705">
    <property type="term" value="F:oxidoreductase activity, acting on paired donors, with incorporation or reduction of molecular oxygen"/>
    <property type="evidence" value="ECO:0007669"/>
    <property type="project" value="InterPro"/>
</dbReference>
<feature type="compositionally biased region" description="Low complexity" evidence="2">
    <location>
        <begin position="19"/>
        <end position="28"/>
    </location>
</feature>
<feature type="region of interest" description="Disordered" evidence="2">
    <location>
        <begin position="1"/>
        <end position="37"/>
    </location>
</feature>
<protein>
    <submittedName>
        <fullName evidence="3">Cytochrome P450</fullName>
    </submittedName>
</protein>
<evidence type="ECO:0000313" key="4">
    <source>
        <dbReference type="Proteomes" id="UP000249340"/>
    </source>
</evidence>
<gene>
    <name evidence="3" type="ORF">C7M71_026475</name>
</gene>
<sequence length="484" mass="52326">MTASSPDHARSAAPPPGCPAHVHAAPGAAPGGGAGAGADEPVRFYGPAAEADPIGLYEQLRKRHGPVAPVLLDGDVPAWLVLGYRETLEVARAPKRFSRDSRIWRDLREGKIPEDSPLLPMVSWRPDCLSADGKEHQRLRGAVTESLDRFDHRGIRRHIHRIANRLIDDFATDGRAELLAQYAQHVPMLVLTHLLGLPEEDGPRLVRASADLMTGSERAAAANDLILETLRQLVEQKKATPDHDFTSWLLAHRSGLTDEEVQNHLRLVLVAANETTTNLIANTLRVVLTDKRFRASLAGVRMTVADAVEQVLWNEPPLTACPGGWATGDTELAGRSIRAGDMVLLGLAAANTDEAIRPDVSAPMRGNRSHLAFSGGAHMCPGQEIGRAITDAAVDTLLIRLPDLHLAIPEDDLSWRSSIWARHLEGLPVAFAPRRPEPEPEPSDPQGLSPEPRTAPLPVPTAGSPSPAPPPSRLRALVRLLLGR</sequence>
<comment type="similarity">
    <text evidence="1">Belongs to the cytochrome P450 family.</text>
</comment>
<evidence type="ECO:0000256" key="1">
    <source>
        <dbReference type="ARBA" id="ARBA00010617"/>
    </source>
</evidence>
<dbReference type="AlphaFoldDB" id="A0A345T364"/>
<dbReference type="GO" id="GO:0004497">
    <property type="term" value="F:monooxygenase activity"/>
    <property type="evidence" value="ECO:0007669"/>
    <property type="project" value="InterPro"/>
</dbReference>
<proteinExistence type="inferred from homology"/>
<dbReference type="OrthoDB" id="4133219at2"/>
<dbReference type="SUPFAM" id="SSF48264">
    <property type="entry name" value="Cytochrome P450"/>
    <property type="match status" value="1"/>
</dbReference>
<dbReference type="PRINTS" id="PR00359">
    <property type="entry name" value="BP450"/>
</dbReference>
<keyword evidence="4" id="KW-1185">Reference proteome</keyword>
<dbReference type="KEGG" id="stri:C7M71_026475"/>
<reference evidence="4" key="1">
    <citation type="submission" date="2018-07" db="EMBL/GenBank/DDBJ databases">
        <title>Streptacidiphilus bronchialis DSM 106435 chromosome.</title>
        <authorList>
            <person name="Batra D."/>
            <person name="Gulvik C.A."/>
        </authorList>
    </citation>
    <scope>NUCLEOTIDE SEQUENCE [LARGE SCALE GENOMIC DNA]</scope>
    <source>
        <strain evidence="4">DSM 106435</strain>
    </source>
</reference>
<dbReference type="PROSITE" id="PS00086">
    <property type="entry name" value="CYTOCHROME_P450"/>
    <property type="match status" value="1"/>
</dbReference>
<dbReference type="InterPro" id="IPR036396">
    <property type="entry name" value="Cyt_P450_sf"/>
</dbReference>
<evidence type="ECO:0000313" key="3">
    <source>
        <dbReference type="EMBL" id="AXI80419.1"/>
    </source>
</evidence>
<organism evidence="3 4">
    <name type="scientific">Peterkaempfera bronchialis</name>
    <dbReference type="NCBI Taxonomy" id="2126346"/>
    <lineage>
        <taxon>Bacteria</taxon>
        <taxon>Bacillati</taxon>
        <taxon>Actinomycetota</taxon>
        <taxon>Actinomycetes</taxon>
        <taxon>Kitasatosporales</taxon>
        <taxon>Streptomycetaceae</taxon>
        <taxon>Peterkaempfera</taxon>
    </lineage>
</organism>
<feature type="region of interest" description="Disordered" evidence="2">
    <location>
        <begin position="431"/>
        <end position="473"/>
    </location>
</feature>
<accession>A0A345T364</accession>
<dbReference type="PANTHER" id="PTHR46696:SF1">
    <property type="entry name" value="CYTOCHROME P450 YJIB-RELATED"/>
    <property type="match status" value="1"/>
</dbReference>
<dbReference type="Proteomes" id="UP000249340">
    <property type="component" value="Chromosome"/>
</dbReference>